<gene>
    <name evidence="2" type="ORF">VMCG_01622</name>
</gene>
<dbReference type="AlphaFoldDB" id="A0A423X4G6"/>
<proteinExistence type="predicted"/>
<organism evidence="2 3">
    <name type="scientific">Cytospora schulzeri</name>
    <dbReference type="NCBI Taxonomy" id="448051"/>
    <lineage>
        <taxon>Eukaryota</taxon>
        <taxon>Fungi</taxon>
        <taxon>Dikarya</taxon>
        <taxon>Ascomycota</taxon>
        <taxon>Pezizomycotina</taxon>
        <taxon>Sordariomycetes</taxon>
        <taxon>Sordariomycetidae</taxon>
        <taxon>Diaporthales</taxon>
        <taxon>Cytosporaceae</taxon>
        <taxon>Cytospora</taxon>
    </lineage>
</organism>
<accession>A0A423X4G6</accession>
<evidence type="ECO:0000313" key="3">
    <source>
        <dbReference type="Proteomes" id="UP000283895"/>
    </source>
</evidence>
<name>A0A423X4G6_9PEZI</name>
<dbReference type="Proteomes" id="UP000283895">
    <property type="component" value="Unassembled WGS sequence"/>
</dbReference>
<evidence type="ECO:0000313" key="2">
    <source>
        <dbReference type="EMBL" id="ROW10611.1"/>
    </source>
</evidence>
<keyword evidence="3" id="KW-1185">Reference proteome</keyword>
<sequence length="272" mass="30340">MPNSGGRMLSRVRSHRKLRTATAAEVDGQQKHHRRQHSDNVLASAMGGGGSSSTTSSSSQSLSRTKSRDAARTHWPPIEWDPLKLNPPTPPVADLPARPRGDSLPGHPTRSFGGGGGGHERRRPRMHHSDSGFSLLIHDGFDFGFERPEGHHHHLQQQQHDDDDDDDEDEEEEEEDDDDVHMKGWPSPASSVDSGKSWFEDNDDDGDDEDGAVKRSNELWGQAPTPRRRPQVASPDDPNYFIQRGGWKRKGIVFGGKTEEVRQKDDEVFNVI</sequence>
<comment type="caution">
    <text evidence="2">The sequence shown here is derived from an EMBL/GenBank/DDBJ whole genome shotgun (WGS) entry which is preliminary data.</text>
</comment>
<feature type="compositionally biased region" description="Basic residues" evidence="1">
    <location>
        <begin position="10"/>
        <end position="19"/>
    </location>
</feature>
<dbReference type="OrthoDB" id="5226162at2759"/>
<dbReference type="EMBL" id="LKEA01000003">
    <property type="protein sequence ID" value="ROW10611.1"/>
    <property type="molecule type" value="Genomic_DNA"/>
</dbReference>
<feature type="compositionally biased region" description="Acidic residues" evidence="1">
    <location>
        <begin position="161"/>
        <end position="179"/>
    </location>
</feature>
<feature type="compositionally biased region" description="Low complexity" evidence="1">
    <location>
        <begin position="52"/>
        <end position="64"/>
    </location>
</feature>
<feature type="region of interest" description="Disordered" evidence="1">
    <location>
        <begin position="1"/>
        <end position="246"/>
    </location>
</feature>
<reference evidence="2 3" key="1">
    <citation type="submission" date="2015-09" db="EMBL/GenBank/DDBJ databases">
        <title>Host preference determinants of Valsa canker pathogens revealed by comparative genomics.</title>
        <authorList>
            <person name="Yin Z."/>
            <person name="Huang L."/>
        </authorList>
    </citation>
    <scope>NUCLEOTIDE SEQUENCE [LARGE SCALE GENOMIC DNA]</scope>
    <source>
        <strain evidence="2 3">03-1</strain>
    </source>
</reference>
<protein>
    <submittedName>
        <fullName evidence="2">Uncharacterized protein</fullName>
    </submittedName>
</protein>
<evidence type="ECO:0000256" key="1">
    <source>
        <dbReference type="SAM" id="MobiDB-lite"/>
    </source>
</evidence>
<feature type="compositionally biased region" description="Basic and acidic residues" evidence="1">
    <location>
        <begin position="139"/>
        <end position="149"/>
    </location>
</feature>
<feature type="compositionally biased region" description="Acidic residues" evidence="1">
    <location>
        <begin position="200"/>
        <end position="210"/>
    </location>
</feature>